<dbReference type="GO" id="GO:0008270">
    <property type="term" value="F:zinc ion binding"/>
    <property type="evidence" value="ECO:0007669"/>
    <property type="project" value="UniProtKB-KW"/>
</dbReference>
<feature type="region of interest" description="Disordered" evidence="2">
    <location>
        <begin position="155"/>
        <end position="201"/>
    </location>
</feature>
<evidence type="ECO:0000256" key="1">
    <source>
        <dbReference type="PROSITE-ProRule" id="PRU00042"/>
    </source>
</evidence>
<keyword evidence="1" id="KW-0479">Metal-binding</keyword>
<dbReference type="Pfam" id="PF00096">
    <property type="entry name" value="zf-C2H2"/>
    <property type="match status" value="2"/>
</dbReference>
<accession>A0A9P8UJT5</accession>
<feature type="compositionally biased region" description="Polar residues" evidence="2">
    <location>
        <begin position="188"/>
        <end position="201"/>
    </location>
</feature>
<organism evidence="4 5">
    <name type="scientific">Truncatella angustata</name>
    <dbReference type="NCBI Taxonomy" id="152316"/>
    <lineage>
        <taxon>Eukaryota</taxon>
        <taxon>Fungi</taxon>
        <taxon>Dikarya</taxon>
        <taxon>Ascomycota</taxon>
        <taxon>Pezizomycotina</taxon>
        <taxon>Sordariomycetes</taxon>
        <taxon>Xylariomycetidae</taxon>
        <taxon>Amphisphaeriales</taxon>
        <taxon>Sporocadaceae</taxon>
        <taxon>Truncatella</taxon>
    </lineage>
</organism>
<dbReference type="GeneID" id="70129153"/>
<feature type="compositionally biased region" description="Basic and acidic residues" evidence="2">
    <location>
        <begin position="29"/>
        <end position="42"/>
    </location>
</feature>
<dbReference type="PROSITE" id="PS50157">
    <property type="entry name" value="ZINC_FINGER_C2H2_2"/>
    <property type="match status" value="1"/>
</dbReference>
<proteinExistence type="predicted"/>
<keyword evidence="1" id="KW-0862">Zinc</keyword>
<feature type="compositionally biased region" description="Basic and acidic residues" evidence="2">
    <location>
        <begin position="49"/>
        <end position="60"/>
    </location>
</feature>
<feature type="region of interest" description="Disordered" evidence="2">
    <location>
        <begin position="29"/>
        <end position="60"/>
    </location>
</feature>
<keyword evidence="1" id="KW-0863">Zinc-finger</keyword>
<dbReference type="InterPro" id="IPR036236">
    <property type="entry name" value="Znf_C2H2_sf"/>
</dbReference>
<dbReference type="RefSeq" id="XP_045957714.1">
    <property type="nucleotide sequence ID" value="XM_046100261.1"/>
</dbReference>
<evidence type="ECO:0000313" key="5">
    <source>
        <dbReference type="Proteomes" id="UP000758603"/>
    </source>
</evidence>
<comment type="caution">
    <text evidence="4">The sequence shown here is derived from an EMBL/GenBank/DDBJ whole genome shotgun (WGS) entry which is preliminary data.</text>
</comment>
<dbReference type="AlphaFoldDB" id="A0A9P8UJT5"/>
<dbReference type="OrthoDB" id="2687452at2759"/>
<keyword evidence="5" id="KW-1185">Reference proteome</keyword>
<evidence type="ECO:0000256" key="2">
    <source>
        <dbReference type="SAM" id="MobiDB-lite"/>
    </source>
</evidence>
<dbReference type="SUPFAM" id="SSF57667">
    <property type="entry name" value="beta-beta-alpha zinc fingers"/>
    <property type="match status" value="1"/>
</dbReference>
<dbReference type="Gene3D" id="3.30.160.60">
    <property type="entry name" value="Classic Zinc Finger"/>
    <property type="match status" value="1"/>
</dbReference>
<feature type="domain" description="C2H2-type" evidence="3">
    <location>
        <begin position="65"/>
        <end position="90"/>
    </location>
</feature>
<dbReference type="PROSITE" id="PS00028">
    <property type="entry name" value="ZINC_FINGER_C2H2_1"/>
    <property type="match status" value="1"/>
</dbReference>
<gene>
    <name evidence="4" type="ORF">BKA67DRAFT_537117</name>
</gene>
<dbReference type="Proteomes" id="UP000758603">
    <property type="component" value="Unassembled WGS sequence"/>
</dbReference>
<name>A0A9P8UJT5_9PEZI</name>
<protein>
    <recommendedName>
        <fullName evidence="3">C2H2-type domain-containing protein</fullName>
    </recommendedName>
</protein>
<evidence type="ECO:0000313" key="4">
    <source>
        <dbReference type="EMBL" id="KAH6653437.1"/>
    </source>
</evidence>
<sequence length="294" mass="33215">MPEIHSLIVAIFNQLAEIAAPRGTACLNRERSNGDREVDIPHDSSQARPESEVEHGDNDLPLKPFNCSAPRCDKSFARSQELKRHFKKLHYPVNMTCPTCHEPFTNADQLLSHKCTGNSTTSQQLEIQKQRQTVEADVDRQLCLKRRSKQIVRPYSRRSKLARRDSFSRESLSSTHAERSSVLCPPQRTANKQQTDNEQPMVNEQSMTIAFPRDNNPNPQLQWLDGSVMVMDSRPDFSTATSHMSNNANTSILNANGPMHGTGYSSLWARYYRDGQLGQRGVQDWDTNIGASYG</sequence>
<reference evidence="4" key="1">
    <citation type="journal article" date="2021" name="Nat. Commun.">
        <title>Genetic determinants of endophytism in the Arabidopsis root mycobiome.</title>
        <authorList>
            <person name="Mesny F."/>
            <person name="Miyauchi S."/>
            <person name="Thiergart T."/>
            <person name="Pickel B."/>
            <person name="Atanasova L."/>
            <person name="Karlsson M."/>
            <person name="Huettel B."/>
            <person name="Barry K.W."/>
            <person name="Haridas S."/>
            <person name="Chen C."/>
            <person name="Bauer D."/>
            <person name="Andreopoulos W."/>
            <person name="Pangilinan J."/>
            <person name="LaButti K."/>
            <person name="Riley R."/>
            <person name="Lipzen A."/>
            <person name="Clum A."/>
            <person name="Drula E."/>
            <person name="Henrissat B."/>
            <person name="Kohler A."/>
            <person name="Grigoriev I.V."/>
            <person name="Martin F.M."/>
            <person name="Hacquard S."/>
        </authorList>
    </citation>
    <scope>NUCLEOTIDE SEQUENCE</scope>
    <source>
        <strain evidence="4">MPI-SDFR-AT-0073</strain>
    </source>
</reference>
<evidence type="ECO:0000259" key="3">
    <source>
        <dbReference type="PROSITE" id="PS50157"/>
    </source>
</evidence>
<dbReference type="EMBL" id="JAGPXC010000005">
    <property type="protein sequence ID" value="KAH6653437.1"/>
    <property type="molecule type" value="Genomic_DNA"/>
</dbReference>
<dbReference type="InterPro" id="IPR013087">
    <property type="entry name" value="Znf_C2H2_type"/>
</dbReference>